<dbReference type="Pfam" id="PF15237">
    <property type="entry name" value="PTRF_SDPR"/>
    <property type="match status" value="1"/>
</dbReference>
<comment type="caution">
    <text evidence="8">The sequence shown here is derived from an EMBL/GenBank/DDBJ whole genome shotgun (WGS) entry which is preliminary data.</text>
</comment>
<dbReference type="AlphaFoldDB" id="A0AAN9HA97"/>
<dbReference type="PANTHER" id="PTHR15240">
    <property type="entry name" value="CAVIN"/>
    <property type="match status" value="1"/>
</dbReference>
<evidence type="ECO:0000256" key="3">
    <source>
        <dbReference type="ARBA" id="ARBA00008836"/>
    </source>
</evidence>
<feature type="region of interest" description="Disordered" evidence="7">
    <location>
        <begin position="196"/>
        <end position="252"/>
    </location>
</feature>
<keyword evidence="9" id="KW-1185">Reference proteome</keyword>
<feature type="compositionally biased region" description="Basic and acidic residues" evidence="7">
    <location>
        <begin position="1"/>
        <end position="20"/>
    </location>
</feature>
<dbReference type="EMBL" id="JAYKXH010000005">
    <property type="protein sequence ID" value="KAK7169086.1"/>
    <property type="molecule type" value="Genomic_DNA"/>
</dbReference>
<dbReference type="GO" id="GO:0005901">
    <property type="term" value="C:caveola"/>
    <property type="evidence" value="ECO:0007669"/>
    <property type="project" value="UniProtKB-SubCell"/>
</dbReference>
<protein>
    <submittedName>
        <fullName evidence="8">Uncharacterized protein</fullName>
    </submittedName>
</protein>
<dbReference type="Proteomes" id="UP001364617">
    <property type="component" value="Unassembled WGS sequence"/>
</dbReference>
<evidence type="ECO:0000256" key="7">
    <source>
        <dbReference type="SAM" id="MobiDB-lite"/>
    </source>
</evidence>
<evidence type="ECO:0000313" key="8">
    <source>
        <dbReference type="EMBL" id="KAK7169086.1"/>
    </source>
</evidence>
<keyword evidence="6" id="KW-0175">Coiled coil</keyword>
<keyword evidence="5" id="KW-0472">Membrane</keyword>
<evidence type="ECO:0000256" key="1">
    <source>
        <dbReference type="ARBA" id="ARBA00004345"/>
    </source>
</evidence>
<dbReference type="GO" id="GO:0005080">
    <property type="term" value="F:protein kinase C binding"/>
    <property type="evidence" value="ECO:0007669"/>
    <property type="project" value="TreeGrafter"/>
</dbReference>
<comment type="similarity">
    <text evidence="3">Belongs to the CAVIN family.</text>
</comment>
<dbReference type="GO" id="GO:0005737">
    <property type="term" value="C:cytoplasm"/>
    <property type="evidence" value="ECO:0007669"/>
    <property type="project" value="UniProtKB-SubCell"/>
</dbReference>
<feature type="compositionally biased region" description="Polar residues" evidence="7">
    <location>
        <begin position="460"/>
        <end position="470"/>
    </location>
</feature>
<evidence type="ECO:0000313" key="9">
    <source>
        <dbReference type="Proteomes" id="UP001364617"/>
    </source>
</evidence>
<proteinExistence type="inferred from homology"/>
<accession>A0AAN9HA97</accession>
<dbReference type="InterPro" id="IPR026752">
    <property type="entry name" value="Cavin_fam"/>
</dbReference>
<comment type="subcellular location">
    <subcellularLocation>
        <location evidence="2">Cytoplasm</location>
    </subcellularLocation>
    <subcellularLocation>
        <location evidence="1">Membrane</location>
        <location evidence="1">Caveola</location>
    </subcellularLocation>
</comment>
<feature type="compositionally biased region" description="Basic and acidic residues" evidence="7">
    <location>
        <begin position="379"/>
        <end position="391"/>
    </location>
</feature>
<sequence length="470" mass="50843">MGEDSSHAERSTATLPREESTPTPPAPDAQDAQDLLVPSFSPSPMPSSPVNTLSRLGPKSPTIPTAPSSQVSAITVMALLDKLVVMIEAVQDNQRRMEKKQAELEGAVRVVQGDVTRLTKTHASTANSVAKLLERSRKTGNNVKEVRERLDKQSGQVKRLEANHAHLLKRNHFKVVIFQEDNEIPSTLLTKDGLASTSLDEIPPSSPTPLPDLNRSQEEGLHTVSLSSDDDEDKGAMSPLPEGGNDSLVDLHEETFPGMGSERLERSRADKFKRSSLKKVDSLKKAFSRSSIEKQINKIVPAEQREKIKKSFVPNHPKSPSSKSSSFRVSPMTFNVKKVRDGEPDSSQQPGSSARNLTPVDLPNIGGPDGELPLAELHSPSEKANGDDHHSPSSPGSADGEVFVTDEAGDLKNGPSATLAKEEVDKEDDDDTDNHDENGKEEEEEEKESRPAEGVPVSPPSTAATVELTS</sequence>
<feature type="coiled-coil region" evidence="6">
    <location>
        <begin position="143"/>
        <end position="170"/>
    </location>
</feature>
<evidence type="ECO:0000256" key="6">
    <source>
        <dbReference type="SAM" id="Coils"/>
    </source>
</evidence>
<feature type="compositionally biased region" description="Low complexity" evidence="7">
    <location>
        <begin position="28"/>
        <end position="40"/>
    </location>
</feature>
<name>A0AAN9HA97_9TELE</name>
<reference evidence="8 9" key="1">
    <citation type="submission" date="2024-02" db="EMBL/GenBank/DDBJ databases">
        <title>Chromosome-level genome assembly of the Eurasian Minnow (Phoxinus phoxinus).</title>
        <authorList>
            <person name="Oriowo T.O."/>
            <person name="Martin S."/>
            <person name="Stange M."/>
            <person name="Chrysostomakis Y."/>
            <person name="Brown T."/>
            <person name="Winkler S."/>
            <person name="Kukowka S."/>
            <person name="Myers E.W."/>
            <person name="Bohne A."/>
        </authorList>
    </citation>
    <scope>NUCLEOTIDE SEQUENCE [LARGE SCALE GENOMIC DNA]</scope>
    <source>
        <strain evidence="8">ZFMK-TIS-60720</strain>
        <tissue evidence="8">Whole Organism</tissue>
    </source>
</reference>
<feature type="coiled-coil region" evidence="6">
    <location>
        <begin position="80"/>
        <end position="107"/>
    </location>
</feature>
<gene>
    <name evidence="8" type="ORF">R3I93_005166</name>
</gene>
<evidence type="ECO:0000256" key="5">
    <source>
        <dbReference type="ARBA" id="ARBA00023136"/>
    </source>
</evidence>
<feature type="region of interest" description="Disordered" evidence="7">
    <location>
        <begin position="296"/>
        <end position="470"/>
    </location>
</feature>
<keyword evidence="4" id="KW-0963">Cytoplasm</keyword>
<dbReference type="PANTHER" id="PTHR15240:SF5">
    <property type="entry name" value="CAVEOLAE-ASSOCIATED PROTEIN 2A"/>
    <property type="match status" value="1"/>
</dbReference>
<feature type="region of interest" description="Disordered" evidence="7">
    <location>
        <begin position="1"/>
        <end position="69"/>
    </location>
</feature>
<feature type="compositionally biased region" description="Polar residues" evidence="7">
    <location>
        <begin position="345"/>
        <end position="356"/>
    </location>
</feature>
<organism evidence="8 9">
    <name type="scientific">Phoxinus phoxinus</name>
    <name type="common">Eurasian minnow</name>
    <dbReference type="NCBI Taxonomy" id="58324"/>
    <lineage>
        <taxon>Eukaryota</taxon>
        <taxon>Metazoa</taxon>
        <taxon>Chordata</taxon>
        <taxon>Craniata</taxon>
        <taxon>Vertebrata</taxon>
        <taxon>Euteleostomi</taxon>
        <taxon>Actinopterygii</taxon>
        <taxon>Neopterygii</taxon>
        <taxon>Teleostei</taxon>
        <taxon>Ostariophysi</taxon>
        <taxon>Cypriniformes</taxon>
        <taxon>Leuciscidae</taxon>
        <taxon>Phoxininae</taxon>
        <taxon>Phoxinus</taxon>
    </lineage>
</organism>
<evidence type="ECO:0000256" key="2">
    <source>
        <dbReference type="ARBA" id="ARBA00004496"/>
    </source>
</evidence>
<evidence type="ECO:0000256" key="4">
    <source>
        <dbReference type="ARBA" id="ARBA00022490"/>
    </source>
</evidence>
<feature type="compositionally biased region" description="Acidic residues" evidence="7">
    <location>
        <begin position="425"/>
        <end position="446"/>
    </location>
</feature>